<dbReference type="Proteomes" id="UP000196531">
    <property type="component" value="Unassembled WGS sequence"/>
</dbReference>
<comment type="cofactor">
    <cofactor evidence="3">
        <name>Mg(2+)</name>
        <dbReference type="ChEBI" id="CHEBI:18420"/>
    </cofactor>
    <text evidence="3">Binds 1 Mg(2+) ion.</text>
</comment>
<feature type="active site" description="Phosphoserine intermediate" evidence="2">
    <location>
        <position position="92"/>
    </location>
</feature>
<dbReference type="EMBL" id="MAAO01000005">
    <property type="protein sequence ID" value="OUR97762.1"/>
    <property type="molecule type" value="Genomic_DNA"/>
</dbReference>
<keyword evidence="5" id="KW-0732">Signal</keyword>
<feature type="binding site" evidence="3">
    <location>
        <position position="39"/>
    </location>
    <ligand>
        <name>Mg(2+)</name>
        <dbReference type="ChEBI" id="CHEBI:18420"/>
    </ligand>
</feature>
<comment type="similarity">
    <text evidence="4">Belongs to the alkaline phosphatase family.</text>
</comment>
<gene>
    <name evidence="6" type="ORF">A9Q84_06060</name>
</gene>
<keyword evidence="3" id="KW-0460">Magnesium</keyword>
<proteinExistence type="inferred from homology"/>
<dbReference type="Gene3D" id="3.40.720.10">
    <property type="entry name" value="Alkaline Phosphatase, subunit A"/>
    <property type="match status" value="1"/>
</dbReference>
<dbReference type="AlphaFoldDB" id="A0A1Y5FEV0"/>
<evidence type="ECO:0000256" key="5">
    <source>
        <dbReference type="SAM" id="SignalP"/>
    </source>
</evidence>
<feature type="binding site" evidence="3">
    <location>
        <position position="145"/>
    </location>
    <ligand>
        <name>Mg(2+)</name>
        <dbReference type="ChEBI" id="CHEBI:18420"/>
    </ligand>
</feature>
<dbReference type="PROSITE" id="PS51257">
    <property type="entry name" value="PROKAR_LIPOPROTEIN"/>
    <property type="match status" value="1"/>
</dbReference>
<reference evidence="7" key="1">
    <citation type="journal article" date="2017" name="Proc. Natl. Acad. Sci. U.S.A.">
        <title>Simulation of Deepwater Horizon oil plume reveals substrate specialization within a complex community of hydrocarbon-degraders.</title>
        <authorList>
            <person name="Hu P."/>
            <person name="Dubinsky E.A."/>
            <person name="Probst A.J."/>
            <person name="Wang J."/>
            <person name="Sieber C.M.K."/>
            <person name="Tom L.M."/>
            <person name="Gardinali P."/>
            <person name="Banfield J.F."/>
            <person name="Atlas R.M."/>
            <person name="Andersen G.L."/>
        </authorList>
    </citation>
    <scope>NUCLEOTIDE SEQUENCE [LARGE SCALE GENOMIC DNA]</scope>
</reference>
<evidence type="ECO:0008006" key="8">
    <source>
        <dbReference type="Google" id="ProtNLM"/>
    </source>
</evidence>
<evidence type="ECO:0000256" key="3">
    <source>
        <dbReference type="PIRSR" id="PIRSR601952-2"/>
    </source>
</evidence>
<evidence type="ECO:0000313" key="7">
    <source>
        <dbReference type="Proteomes" id="UP000196531"/>
    </source>
</evidence>
<dbReference type="Gene3D" id="4.10.80.410">
    <property type="entry name" value="Alkaline phosphatase, crown domain, central beta-sheet"/>
    <property type="match status" value="1"/>
</dbReference>
<accession>A0A1Y5FEV0</accession>
<dbReference type="GO" id="GO:0004035">
    <property type="term" value="F:alkaline phosphatase activity"/>
    <property type="evidence" value="ECO:0007669"/>
    <property type="project" value="TreeGrafter"/>
</dbReference>
<dbReference type="Pfam" id="PF00245">
    <property type="entry name" value="Alk_phosphatase"/>
    <property type="match status" value="1"/>
</dbReference>
<feature type="signal peptide" evidence="5">
    <location>
        <begin position="1"/>
        <end position="20"/>
    </location>
</feature>
<feature type="binding site" evidence="3">
    <location>
        <position position="291"/>
    </location>
    <ligand>
        <name>Mg(2+)</name>
        <dbReference type="ChEBI" id="CHEBI:18420"/>
    </ligand>
</feature>
<comment type="cofactor">
    <cofactor evidence="3">
        <name>Zn(2+)</name>
        <dbReference type="ChEBI" id="CHEBI:29105"/>
    </cofactor>
    <text evidence="3">Binds 2 Zn(2+) ions.</text>
</comment>
<organism evidence="6 7">
    <name type="scientific">Halobacteriovorax marinus</name>
    <dbReference type="NCBI Taxonomy" id="97084"/>
    <lineage>
        <taxon>Bacteria</taxon>
        <taxon>Pseudomonadati</taxon>
        <taxon>Bdellovibrionota</taxon>
        <taxon>Bacteriovoracia</taxon>
        <taxon>Bacteriovoracales</taxon>
        <taxon>Halobacteriovoraceae</taxon>
        <taxon>Halobacteriovorax</taxon>
    </lineage>
</organism>
<feature type="binding site" evidence="3">
    <location>
        <position position="490"/>
    </location>
    <ligand>
        <name>Zn(2+)</name>
        <dbReference type="ChEBI" id="CHEBI:29105"/>
        <label>2</label>
    </ligand>
</feature>
<evidence type="ECO:0000256" key="1">
    <source>
        <dbReference type="ARBA" id="ARBA00022553"/>
    </source>
</evidence>
<evidence type="ECO:0000256" key="2">
    <source>
        <dbReference type="PIRSR" id="PIRSR601952-1"/>
    </source>
</evidence>
<dbReference type="PANTHER" id="PTHR11596:SF5">
    <property type="entry name" value="ALKALINE PHOSPHATASE"/>
    <property type="match status" value="1"/>
</dbReference>
<dbReference type="SMART" id="SM00098">
    <property type="entry name" value="alkPPc"/>
    <property type="match status" value="1"/>
</dbReference>
<feature type="binding site" evidence="3">
    <location>
        <position position="338"/>
    </location>
    <ligand>
        <name>Zn(2+)</name>
        <dbReference type="ChEBI" id="CHEBI:29105"/>
        <label>2</label>
    </ligand>
</feature>
<dbReference type="PANTHER" id="PTHR11596">
    <property type="entry name" value="ALKALINE PHOSPHATASE"/>
    <property type="match status" value="1"/>
</dbReference>
<feature type="binding site" evidence="3">
    <location>
        <position position="300"/>
    </location>
    <ligand>
        <name>Zn(2+)</name>
        <dbReference type="ChEBI" id="CHEBI:29105"/>
        <label>2</label>
    </ligand>
</feature>
<name>A0A1Y5FEV0_9BACT</name>
<sequence length="537" mass="59771">MRRNLLLSLTLLLLASCGQGKDYYQKNNKIKNVVFIIGDGMGPQQISLLQLYAKHAKESLYNGQKTNLEKLMAIGETGLVMTNPGKKLVVDSSCSATQYATGEYSLPEVVGIDDNGESTETILEAAKKAGLRTGLVSDVRITHATPASYAAHNISRGNENDIAQEMLSVGPDVMLSGGLRHFIPKSALSNKSLRSQVPSHIKLKSKRKDDVNLINKAQKDGYEVLFDKLSLNKSTSKKVLGLFTNSAMPNGIWHTQNKDKADRVIPTLSEMTSFALKNLENSSNGFFLMVEAGQIDWAGHANDTGLMLHEMLRADEMLGVVLNWVKDRDDTLVIVTADHETGGFGFSYNGFNVERAEKVSNKMFKDGVYKSKFNYGDFSTLDKLYKQTKSNANILREVSKWSPEKRTIPNIKNLFESYTQYKYSSKDISEIMHSSKNKFFKKGHSYLGAEKFPTITDFSSFYIYGERIRSNIVARVLAHQQNTVWATATHTSTPVTMVTVGPASLTKEFDGMMHSTEVGRKTFKALGLKKEFKSVIK</sequence>
<feature type="chain" id="PRO_5012192990" description="Alkaline phosphatase" evidence="5">
    <location>
        <begin position="21"/>
        <end position="537"/>
    </location>
</feature>
<comment type="caution">
    <text evidence="6">The sequence shown here is derived from an EMBL/GenBank/DDBJ whole genome shotgun (WGS) entry which is preliminary data.</text>
</comment>
<feature type="binding site" evidence="3">
    <location>
        <position position="143"/>
    </location>
    <ligand>
        <name>Mg(2+)</name>
        <dbReference type="ChEBI" id="CHEBI:18420"/>
    </ligand>
</feature>
<feature type="binding site" evidence="3">
    <location>
        <position position="39"/>
    </location>
    <ligand>
        <name>Zn(2+)</name>
        <dbReference type="ChEBI" id="CHEBI:29105"/>
        <label>2</label>
    </ligand>
</feature>
<evidence type="ECO:0000313" key="6">
    <source>
        <dbReference type="EMBL" id="OUR97762.1"/>
    </source>
</evidence>
<dbReference type="GO" id="GO:0046872">
    <property type="term" value="F:metal ion binding"/>
    <property type="evidence" value="ECO:0007669"/>
    <property type="project" value="UniProtKB-KW"/>
</dbReference>
<dbReference type="CDD" id="cd16012">
    <property type="entry name" value="ALP"/>
    <property type="match status" value="1"/>
</dbReference>
<dbReference type="SUPFAM" id="SSF53649">
    <property type="entry name" value="Alkaline phosphatase-like"/>
    <property type="match status" value="1"/>
</dbReference>
<feature type="binding site" evidence="3">
    <location>
        <position position="339"/>
    </location>
    <ligand>
        <name>Zn(2+)</name>
        <dbReference type="ChEBI" id="CHEBI:29105"/>
        <label>2</label>
    </ligand>
</feature>
<keyword evidence="3" id="KW-0479">Metal-binding</keyword>
<evidence type="ECO:0000256" key="4">
    <source>
        <dbReference type="RuleBase" id="RU003946"/>
    </source>
</evidence>
<feature type="binding site" evidence="3">
    <location>
        <position position="296"/>
    </location>
    <ligand>
        <name>Zn(2+)</name>
        <dbReference type="ChEBI" id="CHEBI:29105"/>
        <label>2</label>
    </ligand>
</feature>
<keyword evidence="1" id="KW-0597">Phosphoprotein</keyword>
<dbReference type="InterPro" id="IPR017850">
    <property type="entry name" value="Alkaline_phosphatase_core_sf"/>
</dbReference>
<protein>
    <recommendedName>
        <fullName evidence="8">Alkaline phosphatase</fullName>
    </recommendedName>
</protein>
<dbReference type="InterPro" id="IPR001952">
    <property type="entry name" value="Alkaline_phosphatase"/>
</dbReference>
<keyword evidence="3" id="KW-0862">Zinc</keyword>
<dbReference type="PRINTS" id="PR00113">
    <property type="entry name" value="ALKPHPHTASE"/>
</dbReference>